<keyword evidence="2" id="KW-1133">Transmembrane helix</keyword>
<accession>A0A376H377</accession>
<gene>
    <name evidence="3" type="ORF">NCTC12360_01051</name>
</gene>
<keyword evidence="2" id="KW-0812">Transmembrane</keyword>
<dbReference type="InterPro" id="IPR024735">
    <property type="entry name" value="TcpC"/>
</dbReference>
<evidence type="ECO:0000313" key="3">
    <source>
        <dbReference type="EMBL" id="STD82619.1"/>
    </source>
</evidence>
<evidence type="ECO:0000313" key="4">
    <source>
        <dbReference type="Proteomes" id="UP000254807"/>
    </source>
</evidence>
<evidence type="ECO:0000256" key="2">
    <source>
        <dbReference type="SAM" id="Phobius"/>
    </source>
</evidence>
<feature type="region of interest" description="Disordered" evidence="1">
    <location>
        <begin position="1"/>
        <end position="28"/>
    </location>
</feature>
<dbReference type="OrthoDB" id="4084447at2"/>
<dbReference type="AlphaFoldDB" id="A0A376H377"/>
<sequence length="306" mass="36467">MHLGKRKQAKTKEKRSGDKKEKKRWKQESYKGARKRRFFFLLGWGFLVFSVGFGIYNNFTARDVHTIHETKVIDKQLKDVSGLENYVKNFVTVYFTVQEQSDLSREEVLKGYIAEGVRLDNEFDKELKQDIQVKDVTIWEIEEQEEKKNTYRVTFHVVLGVKNQMKERSYMIEVYRKENQYSVVKLPVLASNIKKAMVEVEDDFQTTSVKPEEQEALEKFLQTFFTIYPQADQEELKYYGKNIVPIRQPMHFVELRNTQFALKEDQVQVQCAVVYQDQETNLRLTMNYELTLRKMEKEKYAIEAIR</sequence>
<keyword evidence="2" id="KW-0472">Membrane</keyword>
<feature type="transmembrane region" description="Helical" evidence="2">
    <location>
        <begin position="38"/>
        <end position="56"/>
    </location>
</feature>
<dbReference type="Proteomes" id="UP000254807">
    <property type="component" value="Unassembled WGS sequence"/>
</dbReference>
<reference evidence="3 4" key="1">
    <citation type="submission" date="2018-06" db="EMBL/GenBank/DDBJ databases">
        <authorList>
            <consortium name="Pathogen Informatics"/>
            <person name="Doyle S."/>
        </authorList>
    </citation>
    <scope>NUCLEOTIDE SEQUENCE [LARGE SCALE GENOMIC DNA]</scope>
    <source>
        <strain evidence="3 4">NCTC12360</strain>
    </source>
</reference>
<dbReference type="EMBL" id="UFYW01000001">
    <property type="protein sequence ID" value="STD82619.1"/>
    <property type="molecule type" value="Genomic_DNA"/>
</dbReference>
<keyword evidence="4" id="KW-1185">Reference proteome</keyword>
<dbReference type="Pfam" id="PF12642">
    <property type="entry name" value="TpcC"/>
    <property type="match status" value="1"/>
</dbReference>
<organism evidence="3 4">
    <name type="scientific">Enterococcus gallinarum</name>
    <dbReference type="NCBI Taxonomy" id="1353"/>
    <lineage>
        <taxon>Bacteria</taxon>
        <taxon>Bacillati</taxon>
        <taxon>Bacillota</taxon>
        <taxon>Bacilli</taxon>
        <taxon>Lactobacillales</taxon>
        <taxon>Enterococcaceae</taxon>
        <taxon>Enterococcus</taxon>
    </lineage>
</organism>
<evidence type="ECO:0000256" key="1">
    <source>
        <dbReference type="SAM" id="MobiDB-lite"/>
    </source>
</evidence>
<dbReference type="RefSeq" id="WP_060814181.1">
    <property type="nucleotide sequence ID" value="NZ_JBHULA010000043.1"/>
</dbReference>
<dbReference type="CDD" id="cd16386">
    <property type="entry name" value="TcpC_N"/>
    <property type="match status" value="1"/>
</dbReference>
<dbReference type="Gene3D" id="3.10.450.540">
    <property type="match status" value="2"/>
</dbReference>
<feature type="compositionally biased region" description="Basic and acidic residues" evidence="1">
    <location>
        <begin position="10"/>
        <end position="28"/>
    </location>
</feature>
<dbReference type="CDD" id="cd16428">
    <property type="entry name" value="TcpC_C"/>
    <property type="match status" value="1"/>
</dbReference>
<name>A0A376H377_ENTGA</name>
<dbReference type="InterPro" id="IPR035628">
    <property type="entry name" value="TcpC_C"/>
</dbReference>
<protein>
    <submittedName>
        <fullName evidence="3">Conjugative transposon protein</fullName>
    </submittedName>
</protein>
<proteinExistence type="predicted"/>